<dbReference type="Proteomes" id="UP000724584">
    <property type="component" value="Unassembled WGS sequence"/>
</dbReference>
<name>A0ACB7PF31_9PEZI</name>
<evidence type="ECO:0000313" key="2">
    <source>
        <dbReference type="Proteomes" id="UP000724584"/>
    </source>
</evidence>
<organism evidence="1 2">
    <name type="scientific">Chaetomium tenue</name>
    <dbReference type="NCBI Taxonomy" id="1854479"/>
    <lineage>
        <taxon>Eukaryota</taxon>
        <taxon>Fungi</taxon>
        <taxon>Dikarya</taxon>
        <taxon>Ascomycota</taxon>
        <taxon>Pezizomycotina</taxon>
        <taxon>Sordariomycetes</taxon>
        <taxon>Sordariomycetidae</taxon>
        <taxon>Sordariales</taxon>
        <taxon>Chaetomiaceae</taxon>
        <taxon>Chaetomium</taxon>
    </lineage>
</organism>
<evidence type="ECO:0000313" key="1">
    <source>
        <dbReference type="EMBL" id="KAH6636929.1"/>
    </source>
</evidence>
<gene>
    <name evidence="1" type="ORF">F5144DRAFT_486210</name>
</gene>
<accession>A0ACB7PF31</accession>
<reference evidence="1 2" key="1">
    <citation type="journal article" date="2021" name="Nat. Commun.">
        <title>Genetic determinants of endophytism in the Arabidopsis root mycobiome.</title>
        <authorList>
            <person name="Mesny F."/>
            <person name="Miyauchi S."/>
            <person name="Thiergart T."/>
            <person name="Pickel B."/>
            <person name="Atanasova L."/>
            <person name="Karlsson M."/>
            <person name="Huettel B."/>
            <person name="Barry K.W."/>
            <person name="Haridas S."/>
            <person name="Chen C."/>
            <person name="Bauer D."/>
            <person name="Andreopoulos W."/>
            <person name="Pangilinan J."/>
            <person name="LaButti K."/>
            <person name="Riley R."/>
            <person name="Lipzen A."/>
            <person name="Clum A."/>
            <person name="Drula E."/>
            <person name="Henrissat B."/>
            <person name="Kohler A."/>
            <person name="Grigoriev I.V."/>
            <person name="Martin F.M."/>
            <person name="Hacquard S."/>
        </authorList>
    </citation>
    <scope>NUCLEOTIDE SEQUENCE [LARGE SCALE GENOMIC DNA]</scope>
    <source>
        <strain evidence="1 2">MPI-SDFR-AT-0079</strain>
    </source>
</reference>
<keyword evidence="2" id="KW-1185">Reference proteome</keyword>
<proteinExistence type="predicted"/>
<comment type="caution">
    <text evidence="1">The sequence shown here is derived from an EMBL/GenBank/DDBJ whole genome shotgun (WGS) entry which is preliminary data.</text>
</comment>
<dbReference type="EMBL" id="JAGIZQ010000003">
    <property type="protein sequence ID" value="KAH6636929.1"/>
    <property type="molecule type" value="Genomic_DNA"/>
</dbReference>
<protein>
    <submittedName>
        <fullName evidence="1">Uncharacterized protein</fullName>
    </submittedName>
</protein>
<sequence>MTRETTFTDKMMPSLVGTNMVGVPHQQVSQQVSNSGTYTVDTMLNELSRQLMGHTRRYSRAANGQQRGGNAMRISKPSSASNSPRSSTLQARRRTLIGDALRGGLPTLSPAVHQTQLPTPDSVLPDQYFYEQETPRPARPVSWHPSSQNVQQPFYAQQDANVYPCGTYGDFLASLEQFPPTPGPGSGYTSPMESFSPLSLPYSSFSTSQQQIYSPASQPLPSVHQQQADAFASTTCSSDYAAVVASSDIPYLPLTHTTDDTIVWDHHQDTTALFSRQTAPPTPEDFAYSLDPNQMTEATAQQKQQTKSEAAQQAYQPLIHDDENDDEPEGEILYGMGLYDAPVQGKESSLHQSVVHSLLGGTRDYKEEVDTGKGLGLKLEDAWEPPASDDENEEEEDDEDDDGEGQDD</sequence>